<dbReference type="EMBL" id="CP093313">
    <property type="protein sequence ID" value="UWZ86934.1"/>
    <property type="molecule type" value="Genomic_DNA"/>
</dbReference>
<dbReference type="RefSeq" id="WP_260796573.1">
    <property type="nucleotide sequence ID" value="NZ_CP093313.1"/>
</dbReference>
<dbReference type="KEGG" id="orp:MOP44_13520"/>
<gene>
    <name evidence="1" type="ORF">MOP44_13520</name>
</gene>
<dbReference type="SUPFAM" id="SSF51126">
    <property type="entry name" value="Pectin lyase-like"/>
    <property type="match status" value="1"/>
</dbReference>
<dbReference type="InterPro" id="IPR011050">
    <property type="entry name" value="Pectin_lyase_fold/virulence"/>
</dbReference>
<name>A0A9J7BZ91_9BACT</name>
<dbReference type="Gene3D" id="2.160.20.10">
    <property type="entry name" value="Single-stranded right-handed beta-helix, Pectin lyase-like"/>
    <property type="match status" value="1"/>
</dbReference>
<dbReference type="AlphaFoldDB" id="A0A9J7BZ91"/>
<proteinExistence type="predicted"/>
<evidence type="ECO:0000313" key="1">
    <source>
        <dbReference type="EMBL" id="UWZ86934.1"/>
    </source>
</evidence>
<dbReference type="InterPro" id="IPR012334">
    <property type="entry name" value="Pectin_lyas_fold"/>
</dbReference>
<keyword evidence="1" id="KW-0378">Hydrolase</keyword>
<accession>A0A9J7BZ91</accession>
<evidence type="ECO:0000313" key="2">
    <source>
        <dbReference type="Proteomes" id="UP001059380"/>
    </source>
</evidence>
<organism evidence="1 2">
    <name type="scientific">Occallatibacter riparius</name>
    <dbReference type="NCBI Taxonomy" id="1002689"/>
    <lineage>
        <taxon>Bacteria</taxon>
        <taxon>Pseudomonadati</taxon>
        <taxon>Acidobacteriota</taxon>
        <taxon>Terriglobia</taxon>
        <taxon>Terriglobales</taxon>
        <taxon>Acidobacteriaceae</taxon>
        <taxon>Occallatibacter</taxon>
    </lineage>
</organism>
<dbReference type="GO" id="GO:0016787">
    <property type="term" value="F:hydrolase activity"/>
    <property type="evidence" value="ECO:0007669"/>
    <property type="project" value="UniProtKB-KW"/>
</dbReference>
<protein>
    <submittedName>
        <fullName evidence="1">Glycoside hydrolase family 55 protein</fullName>
    </submittedName>
</protein>
<reference evidence="1" key="1">
    <citation type="submission" date="2021-04" db="EMBL/GenBank/DDBJ databases">
        <title>Phylogenetic analysis of Acidobacteriaceae.</title>
        <authorList>
            <person name="Qiu L."/>
            <person name="Zhang Q."/>
        </authorList>
    </citation>
    <scope>NUCLEOTIDE SEQUENCE</scope>
    <source>
        <strain evidence="1">DSM 25168</strain>
    </source>
</reference>
<keyword evidence="2" id="KW-1185">Reference proteome</keyword>
<dbReference type="Proteomes" id="UP001059380">
    <property type="component" value="Chromosome"/>
</dbReference>
<sequence length="609" mass="63822">MKAARRGIRWYSGTILLLALASYCGAQSWKPLLAEDRGIDWSQAGVGVIPAREVNCATLKPTATLEQINAALAACPSGQAVFLEPGTYAIGGTVRVPSNVTLRGAGADKTILNATGAGDAVIAMGSGGVPFRPRVIKGGAAQNSTQIELVSAAGIAVGKYLVITERNDPTYVTAAGSGGNCNWCDGGWTKDGSMARGQIVEVTAAIGNTLTVAPALYSAYTYEAVAVPSAMAASHAGVEDLQVRANNTGYATNFLMDMCAYCWLRGVEGNYADGDHVTIRWGYRDEVRDSYFSNAYLHVPGAHDSDIVLALKTSGSLIENNIIERTHEAVMPQWGAAGNVIAYNYTMGEFDSDAANVMIGGVNYHGAHPQFNLLEGNVLTAIYADSVWGSSSETTAFRNWVVGTNRICGPVMGRGTVDCGKGHYGFQAARAVQFSYLSTRNSLIGNVIGSAQMQALKGYSTAVTQTPVLEYPEKRVYEGAVGITFGYGSANDDGTGDGCGGGIAPCHAGKTSATTRMHGNFNNVSGGIEWMPGLMRKLPASFYLAGRPAWWGAIPFPAIGPDVTGGMGPGGHVFGNPAQACYTKVMKGTDGGAGSPLVFNAERCYGPWK</sequence>